<dbReference type="GO" id="GO:0007166">
    <property type="term" value="P:cell surface receptor signaling pathway"/>
    <property type="evidence" value="ECO:0007669"/>
    <property type="project" value="InterPro"/>
</dbReference>
<evidence type="ECO:0000259" key="3">
    <source>
        <dbReference type="Pfam" id="PF01534"/>
    </source>
</evidence>
<keyword evidence="1" id="KW-0675">Receptor</keyword>
<evidence type="ECO:0000256" key="2">
    <source>
        <dbReference type="SAM" id="Phobius"/>
    </source>
</evidence>
<accession>A0A182ET24</accession>
<name>A0A182ET24_ONCOC</name>
<gene>
    <name evidence="4" type="ORF">NOO_LOCUS11296</name>
</gene>
<keyword evidence="2" id="KW-0472">Membrane</keyword>
<feature type="transmembrane region" description="Helical" evidence="2">
    <location>
        <begin position="58"/>
        <end position="77"/>
    </location>
</feature>
<keyword evidence="5" id="KW-1185">Reference proteome</keyword>
<feature type="domain" description="Frizzled/Smoothened 7TM" evidence="3">
    <location>
        <begin position="1"/>
        <end position="90"/>
    </location>
</feature>
<evidence type="ECO:0000313" key="6">
    <source>
        <dbReference type="WBParaSite" id="nOo.2.0.1.t11296-RA"/>
    </source>
</evidence>
<organism evidence="6">
    <name type="scientific">Onchocerca ochengi</name>
    <name type="common">Filarial nematode worm</name>
    <dbReference type="NCBI Taxonomy" id="42157"/>
    <lineage>
        <taxon>Eukaryota</taxon>
        <taxon>Metazoa</taxon>
        <taxon>Ecdysozoa</taxon>
        <taxon>Nematoda</taxon>
        <taxon>Chromadorea</taxon>
        <taxon>Rhabditida</taxon>
        <taxon>Spirurina</taxon>
        <taxon>Spiruromorpha</taxon>
        <taxon>Filarioidea</taxon>
        <taxon>Onchocercidae</taxon>
        <taxon>Onchocerca</taxon>
    </lineage>
</organism>
<feature type="transmembrane region" description="Helical" evidence="2">
    <location>
        <begin position="7"/>
        <end position="29"/>
    </location>
</feature>
<evidence type="ECO:0000313" key="5">
    <source>
        <dbReference type="Proteomes" id="UP000271087"/>
    </source>
</evidence>
<dbReference type="AlphaFoldDB" id="A0A182ET24"/>
<dbReference type="InterPro" id="IPR000539">
    <property type="entry name" value="Frizzled/Smoothened_7TM"/>
</dbReference>
<keyword evidence="2" id="KW-1133">Transmembrane helix</keyword>
<sequence>MGLFSALYIIPAITVIICDTYHMFILMQWHPATISCKLHGGIEKGHCKRPPSPQVELYFLNIFMSLVIGISTGMWTISSKTFHSWQRAICCGLCSTAPAKYGSGVGVANSLTNSATLAAVGAANRPLIPSANPPPVPPPHHHYMPMTVSSLPPSHITQNALSAATWKQSKIM</sequence>
<dbReference type="OrthoDB" id="10053709at2759"/>
<dbReference type="Gene3D" id="1.20.1070.10">
    <property type="entry name" value="Rhodopsin 7-helix transmembrane proteins"/>
    <property type="match status" value="1"/>
</dbReference>
<dbReference type="Pfam" id="PF01534">
    <property type="entry name" value="Frizzled"/>
    <property type="match status" value="1"/>
</dbReference>
<protein>
    <submittedName>
        <fullName evidence="6">Frizzled domain-containing protein</fullName>
    </submittedName>
</protein>
<dbReference type="STRING" id="42157.A0A182ET24"/>
<proteinExistence type="predicted"/>
<dbReference type="EMBL" id="UYRW01007641">
    <property type="protein sequence ID" value="VDM95602.1"/>
    <property type="molecule type" value="Genomic_DNA"/>
</dbReference>
<dbReference type="Proteomes" id="UP000271087">
    <property type="component" value="Unassembled WGS sequence"/>
</dbReference>
<evidence type="ECO:0000313" key="4">
    <source>
        <dbReference type="EMBL" id="VDM95602.1"/>
    </source>
</evidence>
<reference evidence="4 5" key="2">
    <citation type="submission" date="2018-08" db="EMBL/GenBank/DDBJ databases">
        <authorList>
            <person name="Laetsch R D."/>
            <person name="Stevens L."/>
            <person name="Kumar S."/>
            <person name="Blaxter L. M."/>
        </authorList>
    </citation>
    <scope>NUCLEOTIDE SEQUENCE [LARGE SCALE GENOMIC DNA]</scope>
</reference>
<keyword evidence="2" id="KW-0812">Transmembrane</keyword>
<dbReference type="GO" id="GO:0016020">
    <property type="term" value="C:membrane"/>
    <property type="evidence" value="ECO:0007669"/>
    <property type="project" value="InterPro"/>
</dbReference>
<evidence type="ECO:0000256" key="1">
    <source>
        <dbReference type="ARBA" id="ARBA00023170"/>
    </source>
</evidence>
<dbReference type="WBParaSite" id="nOo.2.0.1.t11296-RA">
    <property type="protein sequence ID" value="nOo.2.0.1.t11296-RA"/>
    <property type="gene ID" value="nOo.2.0.1.g11296"/>
</dbReference>
<reference evidence="6" key="1">
    <citation type="submission" date="2016-06" db="UniProtKB">
        <authorList>
            <consortium name="WormBaseParasite"/>
        </authorList>
    </citation>
    <scope>IDENTIFICATION</scope>
</reference>